<reference evidence="2 3" key="1">
    <citation type="submission" date="2019-12" db="EMBL/GenBank/DDBJ databases">
        <title>Whole genome shotgun sequence of Streptomyces tubercidicus NBRC 13090.</title>
        <authorList>
            <person name="Ichikawa N."/>
            <person name="Kimura A."/>
            <person name="Kitahashi Y."/>
            <person name="Komaki H."/>
            <person name="Tamura T."/>
        </authorList>
    </citation>
    <scope>NUCLEOTIDE SEQUENCE [LARGE SCALE GENOMIC DNA]</scope>
    <source>
        <strain evidence="2 3">NBRC 13090</strain>
    </source>
</reference>
<dbReference type="Proteomes" id="UP000431826">
    <property type="component" value="Unassembled WGS sequence"/>
</dbReference>
<sequence>MRGPGMLASVEALADKGFLSGHLGGGRVRPAAADASGRPLRAAGPPARGGGERAPVGRELRPERAPLHVPARTDTAAPRAPWRAPAGRRQSGSWADSDFTSSAVNSRS</sequence>
<feature type="compositionally biased region" description="Basic and acidic residues" evidence="1">
    <location>
        <begin position="55"/>
        <end position="66"/>
    </location>
</feature>
<proteinExistence type="predicted"/>
<name>A0A640UTV5_9ACTN</name>
<protein>
    <submittedName>
        <fullName evidence="2">Uncharacterized protein</fullName>
    </submittedName>
</protein>
<accession>A0A640UTV5</accession>
<evidence type="ECO:0000313" key="2">
    <source>
        <dbReference type="EMBL" id="GFE38804.1"/>
    </source>
</evidence>
<dbReference type="AlphaFoldDB" id="A0A640UTV5"/>
<organism evidence="2 3">
    <name type="scientific">Streptomyces tubercidicus</name>
    <dbReference type="NCBI Taxonomy" id="47759"/>
    <lineage>
        <taxon>Bacteria</taxon>
        <taxon>Bacillati</taxon>
        <taxon>Actinomycetota</taxon>
        <taxon>Actinomycetes</taxon>
        <taxon>Kitasatosporales</taxon>
        <taxon>Streptomycetaceae</taxon>
        <taxon>Streptomyces</taxon>
    </lineage>
</organism>
<dbReference type="EMBL" id="BLIR01000001">
    <property type="protein sequence ID" value="GFE38804.1"/>
    <property type="molecule type" value="Genomic_DNA"/>
</dbReference>
<evidence type="ECO:0000256" key="1">
    <source>
        <dbReference type="SAM" id="MobiDB-lite"/>
    </source>
</evidence>
<feature type="compositionally biased region" description="Polar residues" evidence="1">
    <location>
        <begin position="90"/>
        <end position="108"/>
    </location>
</feature>
<comment type="caution">
    <text evidence="2">The sequence shown here is derived from an EMBL/GenBank/DDBJ whole genome shotgun (WGS) entry which is preliminary data.</text>
</comment>
<gene>
    <name evidence="2" type="ORF">Stube_34770</name>
</gene>
<feature type="region of interest" description="Disordered" evidence="1">
    <location>
        <begin position="18"/>
        <end position="108"/>
    </location>
</feature>
<feature type="compositionally biased region" description="Low complexity" evidence="1">
    <location>
        <begin position="35"/>
        <end position="46"/>
    </location>
</feature>
<feature type="compositionally biased region" description="Low complexity" evidence="1">
    <location>
        <begin position="70"/>
        <end position="89"/>
    </location>
</feature>
<keyword evidence="3" id="KW-1185">Reference proteome</keyword>
<evidence type="ECO:0000313" key="3">
    <source>
        <dbReference type="Proteomes" id="UP000431826"/>
    </source>
</evidence>